<dbReference type="CDD" id="cd00610">
    <property type="entry name" value="OAT_like"/>
    <property type="match status" value="1"/>
</dbReference>
<dbReference type="Gene3D" id="3.90.1150.10">
    <property type="entry name" value="Aspartate Aminotransferase, domain 1"/>
    <property type="match status" value="1"/>
</dbReference>
<dbReference type="EMBL" id="NXFY01000012">
    <property type="protein sequence ID" value="PHO17780.1"/>
    <property type="molecule type" value="Genomic_DNA"/>
</dbReference>
<proteinExistence type="inferred from homology"/>
<organism evidence="7 8">
    <name type="scientific">Malaciobacter molluscorum LMG 25693</name>
    <dbReference type="NCBI Taxonomy" id="870501"/>
    <lineage>
        <taxon>Bacteria</taxon>
        <taxon>Pseudomonadati</taxon>
        <taxon>Campylobacterota</taxon>
        <taxon>Epsilonproteobacteria</taxon>
        <taxon>Campylobacterales</taxon>
        <taxon>Arcobacteraceae</taxon>
        <taxon>Malaciobacter</taxon>
    </lineage>
</organism>
<dbReference type="PANTHER" id="PTHR11986:SF79">
    <property type="entry name" value="ACETYLORNITHINE AMINOTRANSFERASE, MITOCHONDRIAL"/>
    <property type="match status" value="1"/>
</dbReference>
<keyword evidence="3 7" id="KW-0808">Transferase</keyword>
<dbReference type="AlphaFoldDB" id="A0A2G1DH70"/>
<sequence length="397" mass="44056">MSKELENLDKEYVLHTYARNYVNFKKGINATLFDENGKDYIDFTSGIGVVSVGHGNKQVADAIYDQISNITHISNIYAIEPQAKLAQRIAQLSGYDVATFFANSGAEANEGAIKIARKYGEKNFSKKRFKVITLEHSFHGRTITTVKATGQDKFHSTSFAPYPDGFSYNHTIDDIYNSIDDETVAVMIELVQGEGGVQPFPKKAIQELAKFLKEHKILLIVDEVQTGVFRTGEFLASNLYEIEPDIVTLAKGLAGGVPIGAILTKHKDIFSPGDHGSTFGGNYLSTRAGLEVVDILDNYKNSGKLDETIIYFEQKLKEIYEKYQNLFLESLGLGLMRGLRVKDEQTLASIIANGFDEGILVLKSGKNTLRLLPVLTISKEEIDEGFKRLYNALGKIS</sequence>
<evidence type="ECO:0000256" key="4">
    <source>
        <dbReference type="ARBA" id="ARBA00022898"/>
    </source>
</evidence>
<dbReference type="InterPro" id="IPR015421">
    <property type="entry name" value="PyrdxlP-dep_Trfase_major"/>
</dbReference>
<dbReference type="Gene3D" id="3.40.640.10">
    <property type="entry name" value="Type I PLP-dependent aspartate aminotransferase-like (Major domain)"/>
    <property type="match status" value="1"/>
</dbReference>
<dbReference type="InterPro" id="IPR015422">
    <property type="entry name" value="PyrdxlP-dep_Trfase_small"/>
</dbReference>
<evidence type="ECO:0000313" key="8">
    <source>
        <dbReference type="Proteomes" id="UP000221222"/>
    </source>
</evidence>
<keyword evidence="2 7" id="KW-0032">Aminotransferase</keyword>
<dbReference type="GO" id="GO:0003992">
    <property type="term" value="F:N2-acetyl-L-ornithine:2-oxoglutarate 5-aminotransferase activity"/>
    <property type="evidence" value="ECO:0007669"/>
    <property type="project" value="UniProtKB-EC"/>
</dbReference>
<name>A0A2G1DH70_9BACT</name>
<dbReference type="Proteomes" id="UP000221222">
    <property type="component" value="Unassembled WGS sequence"/>
</dbReference>
<dbReference type="PROSITE" id="PS00600">
    <property type="entry name" value="AA_TRANSFER_CLASS_3"/>
    <property type="match status" value="1"/>
</dbReference>
<evidence type="ECO:0000256" key="1">
    <source>
        <dbReference type="ARBA" id="ARBA00001933"/>
    </source>
</evidence>
<dbReference type="PIRSF" id="PIRSF000521">
    <property type="entry name" value="Transaminase_4ab_Lys_Orn"/>
    <property type="match status" value="1"/>
</dbReference>
<accession>A0A2G1DH70</accession>
<dbReference type="FunFam" id="3.40.640.10:FF:000004">
    <property type="entry name" value="Acetylornithine aminotransferase"/>
    <property type="match status" value="1"/>
</dbReference>
<comment type="cofactor">
    <cofactor evidence="1">
        <name>pyridoxal 5'-phosphate</name>
        <dbReference type="ChEBI" id="CHEBI:597326"/>
    </cofactor>
</comment>
<gene>
    <name evidence="6" type="primary">argD</name>
    <name evidence="6" type="ORF">AMOL_2433</name>
    <name evidence="7" type="ORF">CPU12_08450</name>
</gene>
<dbReference type="KEGG" id="amol:AMOL_2433"/>
<keyword evidence="8" id="KW-1185">Reference proteome</keyword>
<evidence type="ECO:0000313" key="6">
    <source>
        <dbReference type="EMBL" id="AXX93375.1"/>
    </source>
</evidence>
<dbReference type="Proteomes" id="UP000262712">
    <property type="component" value="Chromosome"/>
</dbReference>
<comment type="similarity">
    <text evidence="5">Belongs to the class-III pyridoxal-phosphate-dependent aminotransferase family.</text>
</comment>
<dbReference type="SUPFAM" id="SSF53383">
    <property type="entry name" value="PLP-dependent transferases"/>
    <property type="match status" value="1"/>
</dbReference>
<dbReference type="EMBL" id="CP032098">
    <property type="protein sequence ID" value="AXX93375.1"/>
    <property type="molecule type" value="Genomic_DNA"/>
</dbReference>
<dbReference type="InterPro" id="IPR005814">
    <property type="entry name" value="Aminotrans_3"/>
</dbReference>
<evidence type="ECO:0000313" key="9">
    <source>
        <dbReference type="Proteomes" id="UP000262712"/>
    </source>
</evidence>
<protein>
    <submittedName>
        <fullName evidence="7">Aspartate aminotransferase family protein</fullName>
    </submittedName>
    <submittedName>
        <fullName evidence="6">N-succinyldiaminopimelate-aminotransferase / acetylornithine transaminase</fullName>
        <ecNumber evidence="6">2.6.1.11</ecNumber>
        <ecNumber evidence="6">2.6.1.17</ecNumber>
    </submittedName>
</protein>
<reference evidence="6 9" key="2">
    <citation type="submission" date="2018-08" db="EMBL/GenBank/DDBJ databases">
        <title>Complete genome of the Arcobacter molluscorum type strain LMG 25693.</title>
        <authorList>
            <person name="Miller W.G."/>
            <person name="Yee E."/>
            <person name="Bono J.L."/>
        </authorList>
    </citation>
    <scope>NUCLEOTIDE SEQUENCE [LARGE SCALE GENOMIC DNA]</scope>
    <source>
        <strain evidence="6 9">CECT 7696</strain>
    </source>
</reference>
<evidence type="ECO:0000256" key="3">
    <source>
        <dbReference type="ARBA" id="ARBA00022679"/>
    </source>
</evidence>
<dbReference type="EC" id="2.6.1.17" evidence="6"/>
<dbReference type="InterPro" id="IPR015424">
    <property type="entry name" value="PyrdxlP-dep_Trfase"/>
</dbReference>
<dbReference type="NCBIfam" id="NF002325">
    <property type="entry name" value="PRK01278.1"/>
    <property type="match status" value="1"/>
</dbReference>
<evidence type="ECO:0000256" key="5">
    <source>
        <dbReference type="RuleBase" id="RU003560"/>
    </source>
</evidence>
<dbReference type="GO" id="GO:0042802">
    <property type="term" value="F:identical protein binding"/>
    <property type="evidence" value="ECO:0007669"/>
    <property type="project" value="TreeGrafter"/>
</dbReference>
<reference evidence="7 8" key="1">
    <citation type="submission" date="2017-09" db="EMBL/GenBank/DDBJ databases">
        <title>Arcobacter canalis sp. nov., a new species isolated from a water canal contaminated with urban sewage.</title>
        <authorList>
            <person name="Perez-Cataluna A."/>
            <person name="Salas-Masso N."/>
            <person name="Figueras M.J."/>
        </authorList>
    </citation>
    <scope>NUCLEOTIDE SEQUENCE [LARGE SCALE GENOMIC DNA]</scope>
    <source>
        <strain evidence="7 8">F98-3</strain>
    </source>
</reference>
<dbReference type="InterPro" id="IPR050103">
    <property type="entry name" value="Class-III_PLP-dep_AT"/>
</dbReference>
<dbReference type="PANTHER" id="PTHR11986">
    <property type="entry name" value="AMINOTRANSFERASE CLASS III"/>
    <property type="match status" value="1"/>
</dbReference>
<dbReference type="GO" id="GO:0009016">
    <property type="term" value="F:succinyldiaminopimelate transaminase activity"/>
    <property type="evidence" value="ECO:0007669"/>
    <property type="project" value="UniProtKB-EC"/>
</dbReference>
<dbReference type="GO" id="GO:0030170">
    <property type="term" value="F:pyridoxal phosphate binding"/>
    <property type="evidence" value="ECO:0007669"/>
    <property type="project" value="InterPro"/>
</dbReference>
<evidence type="ECO:0000256" key="2">
    <source>
        <dbReference type="ARBA" id="ARBA00022576"/>
    </source>
</evidence>
<dbReference type="InterPro" id="IPR049704">
    <property type="entry name" value="Aminotrans_3_PPA_site"/>
</dbReference>
<dbReference type="EC" id="2.6.1.11" evidence="6"/>
<evidence type="ECO:0000313" key="7">
    <source>
        <dbReference type="EMBL" id="PHO17780.1"/>
    </source>
</evidence>
<dbReference type="RefSeq" id="WP_099342672.1">
    <property type="nucleotide sequence ID" value="NZ_CP032098.1"/>
</dbReference>
<dbReference type="Pfam" id="PF00202">
    <property type="entry name" value="Aminotran_3"/>
    <property type="match status" value="1"/>
</dbReference>
<keyword evidence="4 5" id="KW-0663">Pyridoxal phosphate</keyword>